<evidence type="ECO:0000256" key="3">
    <source>
        <dbReference type="ARBA" id="ARBA00023125"/>
    </source>
</evidence>
<name>A0A0J1FKD5_9FIRM</name>
<comment type="caution">
    <text evidence="5">The sequence shown here is derived from an EMBL/GenBank/DDBJ whole genome shotgun (WGS) entry which is preliminary data.</text>
</comment>
<dbReference type="PATRIC" id="fig|476652.3.peg.4437"/>
<dbReference type="RefSeq" id="WP_161796485.1">
    <property type="nucleotide sequence ID" value="NZ_LDZY01000021.1"/>
</dbReference>
<proteinExistence type="inferred from homology"/>
<organism evidence="5 6">
    <name type="scientific">Desulfosporosinus acididurans</name>
    <dbReference type="NCBI Taxonomy" id="476652"/>
    <lineage>
        <taxon>Bacteria</taxon>
        <taxon>Bacillati</taxon>
        <taxon>Bacillota</taxon>
        <taxon>Clostridia</taxon>
        <taxon>Eubacteriales</taxon>
        <taxon>Desulfitobacteriaceae</taxon>
        <taxon>Desulfosporosinus</taxon>
    </lineage>
</organism>
<evidence type="ECO:0000256" key="2">
    <source>
        <dbReference type="ARBA" id="ARBA00022747"/>
    </source>
</evidence>
<keyword evidence="3" id="KW-0238">DNA-binding</keyword>
<dbReference type="PANTHER" id="PTHR30408">
    <property type="entry name" value="TYPE-1 RESTRICTION ENZYME ECOKI SPECIFICITY PROTEIN"/>
    <property type="match status" value="1"/>
</dbReference>
<dbReference type="GO" id="GO:0009307">
    <property type="term" value="P:DNA restriction-modification system"/>
    <property type="evidence" value="ECO:0007669"/>
    <property type="project" value="UniProtKB-KW"/>
</dbReference>
<dbReference type="AlphaFoldDB" id="A0A0J1FKD5"/>
<dbReference type="Proteomes" id="UP000036356">
    <property type="component" value="Unassembled WGS sequence"/>
</dbReference>
<accession>A0A0J1FKD5</accession>
<evidence type="ECO:0000313" key="5">
    <source>
        <dbReference type="EMBL" id="KLU63882.1"/>
    </source>
</evidence>
<feature type="domain" description="Type I restriction modification DNA specificity" evidence="4">
    <location>
        <begin position="253"/>
        <end position="349"/>
    </location>
</feature>
<dbReference type="EMBL" id="LDZY01000021">
    <property type="protein sequence ID" value="KLU63882.1"/>
    <property type="molecule type" value="Genomic_DNA"/>
</dbReference>
<dbReference type="InterPro" id="IPR000055">
    <property type="entry name" value="Restrct_endonuc_typeI_TRD"/>
</dbReference>
<dbReference type="REBASE" id="127065">
    <property type="entry name" value="S.DacM1ORF41930P"/>
</dbReference>
<reference evidence="5 6" key="1">
    <citation type="submission" date="2015-06" db="EMBL/GenBank/DDBJ databases">
        <title>Draft genome of the moderately acidophilic sulfate reducer Candidatus Desulfosporosinus acididurans strain M1.</title>
        <authorList>
            <person name="Poehlein A."/>
            <person name="Petzsch P."/>
            <person name="Johnson B.D."/>
            <person name="Schloemann M."/>
            <person name="Daniel R."/>
            <person name="Muehling M."/>
        </authorList>
    </citation>
    <scope>NUCLEOTIDE SEQUENCE [LARGE SCALE GENOMIC DNA]</scope>
    <source>
        <strain evidence="5 6">M1</strain>
    </source>
</reference>
<protein>
    <submittedName>
        <fullName evidence="5">Type I restriction modification DNA specificity domain protein</fullName>
    </submittedName>
</protein>
<evidence type="ECO:0000256" key="1">
    <source>
        <dbReference type="ARBA" id="ARBA00010923"/>
    </source>
</evidence>
<comment type="similarity">
    <text evidence="1">Belongs to the type-I restriction system S methylase family.</text>
</comment>
<sequence>MGEWKCVQLGNYLVEHTEKTTQNNQYPVLTSSREGIFLQTDYYNRVVASKDNTGYNVVPYGYFTYRHMSDDVVFRFNINNIVEKGIVSTLYPVFTTRNIDDYFLRTILNYGSEFKKFAFFNQQGLSRTYVYFSMLKKLYVTIPDLDEQRRIAAVLAAADEAIVASRALVEKYAAVKQGLMQDLLGKGELTLFADLADSITRKERATAESVCLNMDCIESGSGKVISRSFDSMSSDKIVFKAGDLLFAKLRPYLRKYWLADMDGLCSSEFLVFKIKPKVRSKYLYYIVSSNEFVEYNNSQTFGTKMPRTSWSIAKKYQVRVPSLDEQDRIIEILTAADERLTAEWERLRKLEDIKRGLMDDLLTNRVSTDKLQGGV</sequence>
<dbReference type="PANTHER" id="PTHR30408:SF12">
    <property type="entry name" value="TYPE I RESTRICTION ENZYME MJAVIII SPECIFICITY SUBUNIT"/>
    <property type="match status" value="1"/>
</dbReference>
<dbReference type="Pfam" id="PF01420">
    <property type="entry name" value="Methylase_S"/>
    <property type="match status" value="2"/>
</dbReference>
<evidence type="ECO:0000313" key="6">
    <source>
        <dbReference type="Proteomes" id="UP000036356"/>
    </source>
</evidence>
<evidence type="ECO:0000259" key="4">
    <source>
        <dbReference type="Pfam" id="PF01420"/>
    </source>
</evidence>
<gene>
    <name evidence="5" type="ORF">DEAC_c41940</name>
</gene>
<keyword evidence="2" id="KW-0680">Restriction system</keyword>
<dbReference type="STRING" id="476652.DEAC_c41940"/>
<dbReference type="InterPro" id="IPR044946">
    <property type="entry name" value="Restrct_endonuc_typeI_TRD_sf"/>
</dbReference>
<dbReference type="GO" id="GO:0003677">
    <property type="term" value="F:DNA binding"/>
    <property type="evidence" value="ECO:0007669"/>
    <property type="project" value="UniProtKB-KW"/>
</dbReference>
<dbReference type="Gene3D" id="3.90.220.20">
    <property type="entry name" value="DNA methylase specificity domains"/>
    <property type="match status" value="2"/>
</dbReference>
<dbReference type="InterPro" id="IPR052021">
    <property type="entry name" value="Type-I_RS_S_subunit"/>
</dbReference>
<dbReference type="SUPFAM" id="SSF116734">
    <property type="entry name" value="DNA methylase specificity domain"/>
    <property type="match status" value="2"/>
</dbReference>
<feature type="domain" description="Type I restriction modification DNA specificity" evidence="4">
    <location>
        <begin position="87"/>
        <end position="162"/>
    </location>
</feature>
<keyword evidence="6" id="KW-1185">Reference proteome</keyword>